<keyword evidence="2" id="KW-0805">Transcription regulation</keyword>
<dbReference type="CDD" id="cd06171">
    <property type="entry name" value="Sigma70_r4"/>
    <property type="match status" value="1"/>
</dbReference>
<proteinExistence type="inferred from homology"/>
<dbReference type="EMBL" id="JBHUFA010000002">
    <property type="protein sequence ID" value="MFD1695753.1"/>
    <property type="molecule type" value="Genomic_DNA"/>
</dbReference>
<evidence type="ECO:0000259" key="5">
    <source>
        <dbReference type="Pfam" id="PF04542"/>
    </source>
</evidence>
<dbReference type="InterPro" id="IPR036388">
    <property type="entry name" value="WH-like_DNA-bd_sf"/>
</dbReference>
<protein>
    <submittedName>
        <fullName evidence="7">Sigma-70 family RNA polymerase sigma factor</fullName>
    </submittedName>
</protein>
<dbReference type="SUPFAM" id="SSF88659">
    <property type="entry name" value="Sigma3 and sigma4 domains of RNA polymerase sigma factors"/>
    <property type="match status" value="1"/>
</dbReference>
<evidence type="ECO:0000313" key="8">
    <source>
        <dbReference type="Proteomes" id="UP001597327"/>
    </source>
</evidence>
<keyword evidence="8" id="KW-1185">Reference proteome</keyword>
<dbReference type="InterPro" id="IPR013325">
    <property type="entry name" value="RNA_pol_sigma_r2"/>
</dbReference>
<feature type="domain" description="RNA polymerase sigma factor 70 region 4 type 2" evidence="6">
    <location>
        <begin position="124"/>
        <end position="176"/>
    </location>
</feature>
<dbReference type="NCBIfam" id="TIGR02937">
    <property type="entry name" value="sigma70-ECF"/>
    <property type="match status" value="1"/>
</dbReference>
<keyword evidence="4" id="KW-0804">Transcription</keyword>
<evidence type="ECO:0000313" key="7">
    <source>
        <dbReference type="EMBL" id="MFD1695753.1"/>
    </source>
</evidence>
<keyword evidence="3" id="KW-0731">Sigma factor</keyword>
<dbReference type="InterPro" id="IPR013324">
    <property type="entry name" value="RNA_pol_sigma_r3/r4-like"/>
</dbReference>
<sequence>MSHTMELADLGGLLRQVAAQDRHAFKSLYSATSAKLFGIILRILKDRDLASDALQETYIKVWQNAGTYDAGQSRPVTWLVAVARNTAIDALRRRAPSRLVVEDEDALEQIADPLVSRLDPADRQTLRGCLKELDDVQRRCVILAYCDGYSRAELGQATGRPEATVKTWLRRGLQRLKACMERGL</sequence>
<dbReference type="Pfam" id="PF04542">
    <property type="entry name" value="Sigma70_r2"/>
    <property type="match status" value="1"/>
</dbReference>
<evidence type="ECO:0000256" key="3">
    <source>
        <dbReference type="ARBA" id="ARBA00023082"/>
    </source>
</evidence>
<dbReference type="SUPFAM" id="SSF88946">
    <property type="entry name" value="Sigma2 domain of RNA polymerase sigma factors"/>
    <property type="match status" value="1"/>
</dbReference>
<dbReference type="InterPro" id="IPR013249">
    <property type="entry name" value="RNA_pol_sigma70_r4_t2"/>
</dbReference>
<reference evidence="8" key="1">
    <citation type="journal article" date="2019" name="Int. J. Syst. Evol. Microbiol.">
        <title>The Global Catalogue of Microorganisms (GCM) 10K type strain sequencing project: providing services to taxonomists for standard genome sequencing and annotation.</title>
        <authorList>
            <consortium name="The Broad Institute Genomics Platform"/>
            <consortium name="The Broad Institute Genome Sequencing Center for Infectious Disease"/>
            <person name="Wu L."/>
            <person name="Ma J."/>
        </authorList>
    </citation>
    <scope>NUCLEOTIDE SEQUENCE [LARGE SCALE GENOMIC DNA]</scope>
    <source>
        <strain evidence="8">JCM 3369</strain>
    </source>
</reference>
<dbReference type="InterPro" id="IPR039425">
    <property type="entry name" value="RNA_pol_sigma-70-like"/>
</dbReference>
<dbReference type="Gene3D" id="1.10.1740.10">
    <property type="match status" value="1"/>
</dbReference>
<evidence type="ECO:0000259" key="6">
    <source>
        <dbReference type="Pfam" id="PF08281"/>
    </source>
</evidence>
<comment type="caution">
    <text evidence="7">The sequence shown here is derived from an EMBL/GenBank/DDBJ whole genome shotgun (WGS) entry which is preliminary data.</text>
</comment>
<dbReference type="InterPro" id="IPR007627">
    <property type="entry name" value="RNA_pol_sigma70_r2"/>
</dbReference>
<dbReference type="Proteomes" id="UP001597327">
    <property type="component" value="Unassembled WGS sequence"/>
</dbReference>
<dbReference type="PANTHER" id="PTHR43133">
    <property type="entry name" value="RNA POLYMERASE ECF-TYPE SIGMA FACTO"/>
    <property type="match status" value="1"/>
</dbReference>
<evidence type="ECO:0000256" key="4">
    <source>
        <dbReference type="ARBA" id="ARBA00023163"/>
    </source>
</evidence>
<dbReference type="PANTHER" id="PTHR43133:SF62">
    <property type="entry name" value="RNA POLYMERASE SIGMA FACTOR SIGZ"/>
    <property type="match status" value="1"/>
</dbReference>
<gene>
    <name evidence="7" type="ORF">ACFSC7_09535</name>
</gene>
<evidence type="ECO:0000256" key="1">
    <source>
        <dbReference type="ARBA" id="ARBA00010641"/>
    </source>
</evidence>
<dbReference type="InterPro" id="IPR014284">
    <property type="entry name" value="RNA_pol_sigma-70_dom"/>
</dbReference>
<organism evidence="7 8">
    <name type="scientific">Roseibium aestuarii</name>
    <dbReference type="NCBI Taxonomy" id="2600299"/>
    <lineage>
        <taxon>Bacteria</taxon>
        <taxon>Pseudomonadati</taxon>
        <taxon>Pseudomonadota</taxon>
        <taxon>Alphaproteobacteria</taxon>
        <taxon>Hyphomicrobiales</taxon>
        <taxon>Stappiaceae</taxon>
        <taxon>Roseibium</taxon>
    </lineage>
</organism>
<dbReference type="Pfam" id="PF08281">
    <property type="entry name" value="Sigma70_r4_2"/>
    <property type="match status" value="1"/>
</dbReference>
<comment type="similarity">
    <text evidence="1">Belongs to the sigma-70 factor family. ECF subfamily.</text>
</comment>
<dbReference type="Gene3D" id="1.10.10.10">
    <property type="entry name" value="Winged helix-like DNA-binding domain superfamily/Winged helix DNA-binding domain"/>
    <property type="match status" value="1"/>
</dbReference>
<evidence type="ECO:0000256" key="2">
    <source>
        <dbReference type="ARBA" id="ARBA00023015"/>
    </source>
</evidence>
<feature type="domain" description="RNA polymerase sigma-70 region 2" evidence="5">
    <location>
        <begin position="28"/>
        <end position="95"/>
    </location>
</feature>
<name>A0ABW4JYI5_9HYPH</name>
<dbReference type="RefSeq" id="WP_244304688.1">
    <property type="nucleotide sequence ID" value="NZ_JBHUFA010000002.1"/>
</dbReference>
<accession>A0ABW4JYI5</accession>